<dbReference type="STRING" id="314225.ELI_00550"/>
<name>Q2NDN9_ERYLH</name>
<sequence length="267" mass="28734">MKLSITVELQFHAAQPVDCLLQCEVAAMPEQRILSGVTRLPASIAIKRVPAQDSVGERFWITAEKDVAITYEAQVEIARSATDSARLGSLSEIHKTELPGEATQYLFDSRFCAAESFQSFVASEFAETRGGARIAAIREWIADHFSYTPGVSGPHTSARDSFVERRGVCRDYAHVMVALARASGIPARYASGYAPDVEPPDFHAVAEVFLADPQGSGGDWVPVDATGMAKPDELAIIGVGRDAADVSFLTSFGAVSFSGHNVRVERA</sequence>
<dbReference type="PANTHER" id="PTHR33490:SF12">
    <property type="entry name" value="BLL5557 PROTEIN"/>
    <property type="match status" value="1"/>
</dbReference>
<dbReference type="InterPro" id="IPR002931">
    <property type="entry name" value="Transglutaminase-like"/>
</dbReference>
<dbReference type="Gene3D" id="3.10.620.30">
    <property type="match status" value="1"/>
</dbReference>
<proteinExistence type="predicted"/>
<dbReference type="PANTHER" id="PTHR33490">
    <property type="entry name" value="BLR5614 PROTEIN-RELATED"/>
    <property type="match status" value="1"/>
</dbReference>
<dbReference type="Proteomes" id="UP000008808">
    <property type="component" value="Chromosome"/>
</dbReference>
<dbReference type="OrthoDB" id="5438043at2"/>
<evidence type="ECO:0000313" key="2">
    <source>
        <dbReference type="EMBL" id="ABC62202.1"/>
    </source>
</evidence>
<feature type="domain" description="Transglutaminase-like" evidence="1">
    <location>
        <begin position="161"/>
        <end position="227"/>
    </location>
</feature>
<keyword evidence="3" id="KW-1185">Reference proteome</keyword>
<dbReference type="HOGENOM" id="CLU_064253_1_0_5"/>
<dbReference type="SUPFAM" id="SSF54001">
    <property type="entry name" value="Cysteine proteinases"/>
    <property type="match status" value="1"/>
</dbReference>
<gene>
    <name evidence="2" type="ordered locus">ELI_00550</name>
</gene>
<dbReference type="RefSeq" id="WP_011413080.1">
    <property type="nucleotide sequence ID" value="NC_007722.1"/>
</dbReference>
<dbReference type="Gene3D" id="2.60.40.2250">
    <property type="match status" value="1"/>
</dbReference>
<dbReference type="AlphaFoldDB" id="Q2NDN9"/>
<protein>
    <submittedName>
        <fullName evidence="2">Transglutaminase-like</fullName>
    </submittedName>
</protein>
<reference evidence="3" key="1">
    <citation type="journal article" date="2009" name="J. Bacteriol.">
        <title>Complete genome sequence of Erythrobacter litoralis HTCC2594.</title>
        <authorList>
            <person name="Oh H.M."/>
            <person name="Giovannoni S.J."/>
            <person name="Ferriera S."/>
            <person name="Johnson J."/>
            <person name="Cho J.C."/>
        </authorList>
    </citation>
    <scope>NUCLEOTIDE SEQUENCE [LARGE SCALE GENOMIC DNA]</scope>
    <source>
        <strain evidence="3">HTCC2594</strain>
    </source>
</reference>
<dbReference type="eggNOG" id="COG1305">
    <property type="taxonomic scope" value="Bacteria"/>
</dbReference>
<evidence type="ECO:0000259" key="1">
    <source>
        <dbReference type="SMART" id="SM00460"/>
    </source>
</evidence>
<dbReference type="Pfam" id="PF01841">
    <property type="entry name" value="Transglut_core"/>
    <property type="match status" value="1"/>
</dbReference>
<dbReference type="KEGG" id="eli:ELI_00550"/>
<dbReference type="SMART" id="SM00460">
    <property type="entry name" value="TGc"/>
    <property type="match status" value="1"/>
</dbReference>
<organism evidence="2 3">
    <name type="scientific">Erythrobacter litoralis (strain HTCC2594)</name>
    <dbReference type="NCBI Taxonomy" id="314225"/>
    <lineage>
        <taxon>Bacteria</taxon>
        <taxon>Pseudomonadati</taxon>
        <taxon>Pseudomonadota</taxon>
        <taxon>Alphaproteobacteria</taxon>
        <taxon>Sphingomonadales</taxon>
        <taxon>Erythrobacteraceae</taxon>
        <taxon>Erythrobacter/Porphyrobacter group</taxon>
        <taxon>Erythrobacter</taxon>
    </lineage>
</organism>
<dbReference type="EMBL" id="CP000157">
    <property type="protein sequence ID" value="ABC62202.1"/>
    <property type="molecule type" value="Genomic_DNA"/>
</dbReference>
<dbReference type="InterPro" id="IPR038765">
    <property type="entry name" value="Papain-like_cys_pep_sf"/>
</dbReference>
<accession>Q2NDN9</accession>
<evidence type="ECO:0000313" key="3">
    <source>
        <dbReference type="Proteomes" id="UP000008808"/>
    </source>
</evidence>